<reference evidence="2" key="2">
    <citation type="journal article" date="2023" name="IMA Fungus">
        <title>Comparative genomic study of the Penicillium genus elucidates a diverse pangenome and 15 lateral gene transfer events.</title>
        <authorList>
            <person name="Petersen C."/>
            <person name="Sorensen T."/>
            <person name="Nielsen M.R."/>
            <person name="Sondergaard T.E."/>
            <person name="Sorensen J.L."/>
            <person name="Fitzpatrick D.A."/>
            <person name="Frisvad J.C."/>
            <person name="Nielsen K.L."/>
        </authorList>
    </citation>
    <scope>NUCLEOTIDE SEQUENCE</scope>
    <source>
        <strain evidence="2">IBT 22155</strain>
    </source>
</reference>
<feature type="domain" description="DNA helicase Pif1-like 2B" evidence="1">
    <location>
        <begin position="23"/>
        <end position="68"/>
    </location>
</feature>
<dbReference type="Pfam" id="PF21530">
    <property type="entry name" value="Pif1_2B_dom"/>
    <property type="match status" value="1"/>
</dbReference>
<keyword evidence="3" id="KW-1185">Reference proteome</keyword>
<dbReference type="RefSeq" id="XP_056520119.1">
    <property type="nucleotide sequence ID" value="XM_056666523.1"/>
</dbReference>
<dbReference type="InterPro" id="IPR049163">
    <property type="entry name" value="Pif1-like_2B_dom"/>
</dbReference>
<protein>
    <recommendedName>
        <fullName evidence="1">DNA helicase Pif1-like 2B domain-containing protein</fullName>
    </recommendedName>
</protein>
<dbReference type="GO" id="GO:0006260">
    <property type="term" value="P:DNA replication"/>
    <property type="evidence" value="ECO:0007669"/>
    <property type="project" value="TreeGrafter"/>
</dbReference>
<dbReference type="Proteomes" id="UP001149079">
    <property type="component" value="Unassembled WGS sequence"/>
</dbReference>
<dbReference type="PANTHER" id="PTHR23274:SF51">
    <property type="entry name" value="OS03G0423850 PROTEIN"/>
    <property type="match status" value="1"/>
</dbReference>
<dbReference type="GO" id="GO:0005657">
    <property type="term" value="C:replication fork"/>
    <property type="evidence" value="ECO:0007669"/>
    <property type="project" value="TreeGrafter"/>
</dbReference>
<evidence type="ECO:0000313" key="2">
    <source>
        <dbReference type="EMBL" id="KAJ5129740.1"/>
    </source>
</evidence>
<dbReference type="GeneID" id="81405693"/>
<proteinExistence type="predicted"/>
<dbReference type="OrthoDB" id="4332274at2759"/>
<dbReference type="AlphaFoldDB" id="A0A9W9L0G9"/>
<reference evidence="2" key="1">
    <citation type="submission" date="2022-11" db="EMBL/GenBank/DDBJ databases">
        <authorList>
            <person name="Petersen C."/>
        </authorList>
    </citation>
    <scope>NUCLEOTIDE SEQUENCE</scope>
    <source>
        <strain evidence="2">IBT 22155</strain>
    </source>
</reference>
<dbReference type="InterPro" id="IPR027417">
    <property type="entry name" value="P-loop_NTPase"/>
</dbReference>
<sequence length="145" mass="16298">MSPRNPNDMDEEEFVRVFGITREFMNSLDVPGVPADDMELAVNAPIFLLANVDVKNGLCSGTQCIVVSISEDYVMVKLKDVPAPRQARLWPIPRCNFTVEHPLLPLAMNRKQFPIVLAFATTVYKAQGMTIRDIDIDYTGLMPRN</sequence>
<evidence type="ECO:0000259" key="1">
    <source>
        <dbReference type="Pfam" id="PF21530"/>
    </source>
</evidence>
<comment type="caution">
    <text evidence="2">The sequence shown here is derived from an EMBL/GenBank/DDBJ whole genome shotgun (WGS) entry which is preliminary data.</text>
</comment>
<accession>A0A9W9L0G9</accession>
<dbReference type="SUPFAM" id="SSF52540">
    <property type="entry name" value="P-loop containing nucleoside triphosphate hydrolases"/>
    <property type="match status" value="1"/>
</dbReference>
<gene>
    <name evidence="2" type="ORF">N7515_005779</name>
</gene>
<dbReference type="EMBL" id="JAPQKL010000005">
    <property type="protein sequence ID" value="KAJ5129740.1"/>
    <property type="molecule type" value="Genomic_DNA"/>
</dbReference>
<organism evidence="2 3">
    <name type="scientific">Penicillium bovifimosum</name>
    <dbReference type="NCBI Taxonomy" id="126998"/>
    <lineage>
        <taxon>Eukaryota</taxon>
        <taxon>Fungi</taxon>
        <taxon>Dikarya</taxon>
        <taxon>Ascomycota</taxon>
        <taxon>Pezizomycotina</taxon>
        <taxon>Eurotiomycetes</taxon>
        <taxon>Eurotiomycetidae</taxon>
        <taxon>Eurotiales</taxon>
        <taxon>Aspergillaceae</taxon>
        <taxon>Penicillium</taxon>
    </lineage>
</organism>
<dbReference type="PANTHER" id="PTHR23274">
    <property type="entry name" value="DNA HELICASE-RELATED"/>
    <property type="match status" value="1"/>
</dbReference>
<name>A0A9W9L0G9_9EURO</name>
<evidence type="ECO:0000313" key="3">
    <source>
        <dbReference type="Proteomes" id="UP001149079"/>
    </source>
</evidence>